<dbReference type="PANTHER" id="PTHR47245">
    <property type="entry name" value="PEPTIDYLPROLYL ISOMERASE"/>
    <property type="match status" value="1"/>
</dbReference>
<evidence type="ECO:0000256" key="8">
    <source>
        <dbReference type="PROSITE-ProRule" id="PRU00278"/>
    </source>
</evidence>
<dbReference type="PROSITE" id="PS01096">
    <property type="entry name" value="PPIC_PPIASE_1"/>
    <property type="match status" value="1"/>
</dbReference>
<comment type="catalytic activity">
    <reaction evidence="1">
        <text>[protein]-peptidylproline (omega=180) = [protein]-peptidylproline (omega=0)</text>
        <dbReference type="Rhea" id="RHEA:16237"/>
        <dbReference type="Rhea" id="RHEA-COMP:10747"/>
        <dbReference type="Rhea" id="RHEA-COMP:10748"/>
        <dbReference type="ChEBI" id="CHEBI:83833"/>
        <dbReference type="ChEBI" id="CHEBI:83834"/>
        <dbReference type="EC" id="5.2.1.8"/>
    </reaction>
</comment>
<evidence type="ECO:0000256" key="4">
    <source>
        <dbReference type="ARBA" id="ARBA00018370"/>
    </source>
</evidence>
<dbReference type="EMBL" id="FNPF01000001">
    <property type="protein sequence ID" value="SDX82979.1"/>
    <property type="molecule type" value="Genomic_DNA"/>
</dbReference>
<proteinExistence type="inferred from homology"/>
<dbReference type="SUPFAM" id="SSF109998">
    <property type="entry name" value="Triger factor/SurA peptide-binding domain-like"/>
    <property type="match status" value="1"/>
</dbReference>
<evidence type="ECO:0000256" key="6">
    <source>
        <dbReference type="ARBA" id="ARBA00030642"/>
    </source>
</evidence>
<organism evidence="11 12">
    <name type="scientific">Citreimonas salinaria</name>
    <dbReference type="NCBI Taxonomy" id="321339"/>
    <lineage>
        <taxon>Bacteria</taxon>
        <taxon>Pseudomonadati</taxon>
        <taxon>Pseudomonadota</taxon>
        <taxon>Alphaproteobacteria</taxon>
        <taxon>Rhodobacterales</taxon>
        <taxon>Roseobacteraceae</taxon>
        <taxon>Citreimonas</taxon>
    </lineage>
</organism>
<dbReference type="RefSeq" id="WP_089877423.1">
    <property type="nucleotide sequence ID" value="NZ_FNPF01000001.1"/>
</dbReference>
<evidence type="ECO:0000256" key="7">
    <source>
        <dbReference type="ARBA" id="ARBA00031484"/>
    </source>
</evidence>
<dbReference type="Gene3D" id="3.10.50.40">
    <property type="match status" value="1"/>
</dbReference>
<keyword evidence="8 11" id="KW-0413">Isomerase</keyword>
<dbReference type="PANTHER" id="PTHR47245:SF2">
    <property type="entry name" value="PEPTIDYL-PROLYL CIS-TRANS ISOMERASE HP_0175-RELATED"/>
    <property type="match status" value="1"/>
</dbReference>
<accession>A0A1H3EYD9</accession>
<keyword evidence="5 8" id="KW-0697">Rotamase</keyword>
<dbReference type="InterPro" id="IPR000297">
    <property type="entry name" value="PPIase_PpiC"/>
</dbReference>
<keyword evidence="12" id="KW-1185">Reference proteome</keyword>
<dbReference type="EC" id="5.2.1.8" evidence="3"/>
<evidence type="ECO:0000256" key="3">
    <source>
        <dbReference type="ARBA" id="ARBA00013194"/>
    </source>
</evidence>
<dbReference type="GO" id="GO:0003755">
    <property type="term" value="F:peptidyl-prolyl cis-trans isomerase activity"/>
    <property type="evidence" value="ECO:0007669"/>
    <property type="project" value="UniProtKB-KW"/>
</dbReference>
<evidence type="ECO:0000256" key="5">
    <source>
        <dbReference type="ARBA" id="ARBA00023110"/>
    </source>
</evidence>
<dbReference type="InterPro" id="IPR023058">
    <property type="entry name" value="PPIase_PpiC_CS"/>
</dbReference>
<feature type="chain" id="PRO_5011765147" description="Parvulin-like PPIase" evidence="9">
    <location>
        <begin position="24"/>
        <end position="283"/>
    </location>
</feature>
<evidence type="ECO:0000256" key="2">
    <source>
        <dbReference type="ARBA" id="ARBA00007656"/>
    </source>
</evidence>
<evidence type="ECO:0000313" key="11">
    <source>
        <dbReference type="EMBL" id="SDX82979.1"/>
    </source>
</evidence>
<evidence type="ECO:0000256" key="1">
    <source>
        <dbReference type="ARBA" id="ARBA00000971"/>
    </source>
</evidence>
<dbReference type="OrthoDB" id="14196at2"/>
<dbReference type="STRING" id="321339.SAMN05444340_10130"/>
<dbReference type="PROSITE" id="PS50198">
    <property type="entry name" value="PPIC_PPIASE_2"/>
    <property type="match status" value="1"/>
</dbReference>
<keyword evidence="9" id="KW-0732">Signal</keyword>
<protein>
    <recommendedName>
        <fullName evidence="4">Parvulin-like PPIase</fullName>
        <ecNumber evidence="3">5.2.1.8</ecNumber>
    </recommendedName>
    <alternativeName>
        <fullName evidence="6">Peptidyl-prolyl cis-trans isomerase plp</fullName>
    </alternativeName>
    <alternativeName>
        <fullName evidence="7">Rotamase plp</fullName>
    </alternativeName>
</protein>
<dbReference type="InterPro" id="IPR027304">
    <property type="entry name" value="Trigger_fact/SurA_dom_sf"/>
</dbReference>
<evidence type="ECO:0000259" key="10">
    <source>
        <dbReference type="PROSITE" id="PS50198"/>
    </source>
</evidence>
<dbReference type="Pfam" id="PF00639">
    <property type="entry name" value="Rotamase"/>
    <property type="match status" value="1"/>
</dbReference>
<gene>
    <name evidence="11" type="ORF">SAMN05444340_10130</name>
</gene>
<dbReference type="Proteomes" id="UP000199286">
    <property type="component" value="Unassembled WGS sequence"/>
</dbReference>
<reference evidence="11 12" key="1">
    <citation type="submission" date="2016-10" db="EMBL/GenBank/DDBJ databases">
        <authorList>
            <person name="de Groot N.N."/>
        </authorList>
    </citation>
    <scope>NUCLEOTIDE SEQUENCE [LARGE SCALE GENOMIC DNA]</scope>
    <source>
        <strain evidence="11 12">DSM 26880</strain>
    </source>
</reference>
<dbReference type="InterPro" id="IPR050245">
    <property type="entry name" value="PrsA_foldase"/>
</dbReference>
<dbReference type="AlphaFoldDB" id="A0A1H3EYD9"/>
<dbReference type="InterPro" id="IPR046357">
    <property type="entry name" value="PPIase_dom_sf"/>
</dbReference>
<name>A0A1H3EYD9_9RHOB</name>
<comment type="similarity">
    <text evidence="2">Belongs to the PpiC/parvulin rotamase family.</text>
</comment>
<evidence type="ECO:0000313" key="12">
    <source>
        <dbReference type="Proteomes" id="UP000199286"/>
    </source>
</evidence>
<sequence>MSKMTLRLATAVLAVSLAAPGFAQDEPTADTVVATVNGQDVTLGQMIMIRASLPEEYQQLPPDVLWQGILDQIVQQEVLAQSDTATETRRVRTALENERRSLLASEVIGQIAEDAVSDEAVRAAYEERFAEAAQGTEYNASHILVETEEEAQAIAEEVRAGADFATVARENSTGPSGPNGGSLGWFGPGMMVEPFQNAVEALEPGEISDPVETQFGWHVIKLNETRAAEAPELEEVRAQIESELQQQAVQEFIDARVEEAEITRTAPGEINTSTLNDLELLQD</sequence>
<feature type="signal peptide" evidence="9">
    <location>
        <begin position="1"/>
        <end position="23"/>
    </location>
</feature>
<feature type="domain" description="PpiC" evidence="10">
    <location>
        <begin position="135"/>
        <end position="224"/>
    </location>
</feature>
<dbReference type="SUPFAM" id="SSF54534">
    <property type="entry name" value="FKBP-like"/>
    <property type="match status" value="1"/>
</dbReference>
<evidence type="ECO:0000256" key="9">
    <source>
        <dbReference type="SAM" id="SignalP"/>
    </source>
</evidence>